<evidence type="ECO:0000256" key="1">
    <source>
        <dbReference type="ARBA" id="ARBA00004141"/>
    </source>
</evidence>
<keyword evidence="4 7" id="KW-0472">Membrane</keyword>
<evidence type="ECO:0000256" key="4">
    <source>
        <dbReference type="ARBA" id="ARBA00023136"/>
    </source>
</evidence>
<dbReference type="PANTHER" id="PTHR33048">
    <property type="entry name" value="PTH11-LIKE INTEGRAL MEMBRANE PROTEIN (AFU_ORTHOLOGUE AFUA_5G11245)"/>
    <property type="match status" value="1"/>
</dbReference>
<feature type="domain" description="Rhodopsin" evidence="8">
    <location>
        <begin position="50"/>
        <end position="297"/>
    </location>
</feature>
<accession>G2XY84</accession>
<feature type="transmembrane region" description="Helical" evidence="7">
    <location>
        <begin position="33"/>
        <end position="54"/>
    </location>
</feature>
<evidence type="ECO:0000259" key="8">
    <source>
        <dbReference type="Pfam" id="PF20684"/>
    </source>
</evidence>
<dbReference type="InterPro" id="IPR049326">
    <property type="entry name" value="Rhodopsin_dom_fungi"/>
</dbReference>
<evidence type="ECO:0000256" key="7">
    <source>
        <dbReference type="SAM" id="Phobius"/>
    </source>
</evidence>
<feature type="region of interest" description="Disordered" evidence="6">
    <location>
        <begin position="318"/>
        <end position="341"/>
    </location>
</feature>
<dbReference type="OrthoDB" id="444631at2759"/>
<protein>
    <recommendedName>
        <fullName evidence="8">Rhodopsin domain-containing protein</fullName>
    </recommendedName>
</protein>
<dbReference type="PANTHER" id="PTHR33048:SF158">
    <property type="entry name" value="MEMBRANE PROTEIN PTH11-LIKE, PUTATIVE-RELATED"/>
    <property type="match status" value="1"/>
</dbReference>
<evidence type="ECO:0000256" key="2">
    <source>
        <dbReference type="ARBA" id="ARBA00022692"/>
    </source>
</evidence>
<comment type="similarity">
    <text evidence="5">Belongs to the SAT4 family.</text>
</comment>
<evidence type="ECO:0000313" key="9">
    <source>
        <dbReference type="EMBL" id="CCD45421.1"/>
    </source>
</evidence>
<dbReference type="Proteomes" id="UP000008177">
    <property type="component" value="Unplaced contigs"/>
</dbReference>
<organism evidence="9 10">
    <name type="scientific">Botryotinia fuckeliana (strain T4)</name>
    <name type="common">Noble rot fungus</name>
    <name type="synonym">Botrytis cinerea</name>
    <dbReference type="NCBI Taxonomy" id="999810"/>
    <lineage>
        <taxon>Eukaryota</taxon>
        <taxon>Fungi</taxon>
        <taxon>Dikarya</taxon>
        <taxon>Ascomycota</taxon>
        <taxon>Pezizomycotina</taxon>
        <taxon>Leotiomycetes</taxon>
        <taxon>Helotiales</taxon>
        <taxon>Sclerotiniaceae</taxon>
        <taxon>Botrytis</taxon>
    </lineage>
</organism>
<sequence length="393" mass="43908">MPLLLPRQNAPPTAAPPGVVIDYANPVSIGDRVVVSNVILGALALLFVLLRVLIKWRVSRAWGWEDFFIVIALLFLIGRVVIEVLNVKLWLLGLHVWDIRPEKLLAIGNYQHNGVFIGDMLYFWGIMFTKLSILTLYVKIFKINKVFRYICYGMMAFTIVYLMIFFFLFAFNCNPPARTWHLLGWTGGGSCFDNIKTSYAVGGINIFTDIVILIMPLPLIYRLQLKLAQKLGLIAIFGTGILISVVVCTIARQVIIVETLRDYDQTWAPVPEIIWLTAELSVGIICACLPALAPIYSRKMISNLVPASLRNLLQSLRSRTGSGTSSTPKNSTPESAKISKSDSNIELVDRNQVGGYTNIDKANKGYIQQTRAFDVKYVSNEESIQKPGASFQV</sequence>
<dbReference type="AlphaFoldDB" id="G2XY84"/>
<name>G2XY84_BOTF4</name>
<reference evidence="10" key="1">
    <citation type="journal article" date="2011" name="PLoS Genet.">
        <title>Genomic analysis of the necrotrophic fungal pathogens Sclerotinia sclerotiorum and Botrytis cinerea.</title>
        <authorList>
            <person name="Amselem J."/>
            <person name="Cuomo C.A."/>
            <person name="van Kan J.A."/>
            <person name="Viaud M."/>
            <person name="Benito E.P."/>
            <person name="Couloux A."/>
            <person name="Coutinho P.M."/>
            <person name="de Vries R.P."/>
            <person name="Dyer P.S."/>
            <person name="Fillinger S."/>
            <person name="Fournier E."/>
            <person name="Gout L."/>
            <person name="Hahn M."/>
            <person name="Kohn L."/>
            <person name="Lapalu N."/>
            <person name="Plummer K.M."/>
            <person name="Pradier J.M."/>
            <person name="Quevillon E."/>
            <person name="Sharon A."/>
            <person name="Simon A."/>
            <person name="ten Have A."/>
            <person name="Tudzynski B."/>
            <person name="Tudzynski P."/>
            <person name="Wincker P."/>
            <person name="Andrew M."/>
            <person name="Anthouard V."/>
            <person name="Beever R.E."/>
            <person name="Beffa R."/>
            <person name="Benoit I."/>
            <person name="Bouzid O."/>
            <person name="Brault B."/>
            <person name="Chen Z."/>
            <person name="Choquer M."/>
            <person name="Collemare J."/>
            <person name="Cotton P."/>
            <person name="Danchin E.G."/>
            <person name="Da Silva C."/>
            <person name="Gautier A."/>
            <person name="Giraud C."/>
            <person name="Giraud T."/>
            <person name="Gonzalez C."/>
            <person name="Grossetete S."/>
            <person name="Guldener U."/>
            <person name="Henrissat B."/>
            <person name="Howlett B.J."/>
            <person name="Kodira C."/>
            <person name="Kretschmer M."/>
            <person name="Lappartient A."/>
            <person name="Leroch M."/>
            <person name="Levis C."/>
            <person name="Mauceli E."/>
            <person name="Neuveglise C."/>
            <person name="Oeser B."/>
            <person name="Pearson M."/>
            <person name="Poulain J."/>
            <person name="Poussereau N."/>
            <person name="Quesneville H."/>
            <person name="Rascle C."/>
            <person name="Schumacher J."/>
            <person name="Segurens B."/>
            <person name="Sexton A."/>
            <person name="Silva E."/>
            <person name="Sirven C."/>
            <person name="Soanes D.M."/>
            <person name="Talbot N.J."/>
            <person name="Templeton M."/>
            <person name="Yandava C."/>
            <person name="Yarden O."/>
            <person name="Zeng Q."/>
            <person name="Rollins J.A."/>
            <person name="Lebrun M.H."/>
            <person name="Dickman M."/>
        </authorList>
    </citation>
    <scope>NUCLEOTIDE SEQUENCE [LARGE SCALE GENOMIC DNA]</scope>
    <source>
        <strain evidence="10">T4</strain>
    </source>
</reference>
<feature type="transmembrane region" description="Helical" evidence="7">
    <location>
        <begin position="233"/>
        <end position="253"/>
    </location>
</feature>
<evidence type="ECO:0000256" key="3">
    <source>
        <dbReference type="ARBA" id="ARBA00022989"/>
    </source>
</evidence>
<feature type="transmembrane region" description="Helical" evidence="7">
    <location>
        <begin position="121"/>
        <end position="138"/>
    </location>
</feature>
<dbReference type="InParanoid" id="G2XY84"/>
<feature type="transmembrane region" description="Helical" evidence="7">
    <location>
        <begin position="150"/>
        <end position="171"/>
    </location>
</feature>
<dbReference type="GO" id="GO:0016020">
    <property type="term" value="C:membrane"/>
    <property type="evidence" value="ECO:0007669"/>
    <property type="project" value="UniProtKB-SubCell"/>
</dbReference>
<comment type="subcellular location">
    <subcellularLocation>
        <location evidence="1">Membrane</location>
        <topology evidence="1">Multi-pass membrane protein</topology>
    </subcellularLocation>
</comment>
<feature type="compositionally biased region" description="Low complexity" evidence="6">
    <location>
        <begin position="318"/>
        <end position="327"/>
    </location>
</feature>
<keyword evidence="3 7" id="KW-1133">Transmembrane helix</keyword>
<dbReference type="InterPro" id="IPR052337">
    <property type="entry name" value="SAT4-like"/>
</dbReference>
<proteinExistence type="inferred from homology"/>
<keyword evidence="2 7" id="KW-0812">Transmembrane</keyword>
<gene>
    <name evidence="9" type="ORF">BofuT4_P044390.1</name>
</gene>
<feature type="transmembrane region" description="Helical" evidence="7">
    <location>
        <begin position="273"/>
        <end position="293"/>
    </location>
</feature>
<evidence type="ECO:0000313" key="10">
    <source>
        <dbReference type="Proteomes" id="UP000008177"/>
    </source>
</evidence>
<dbReference type="HOGENOM" id="CLU_028200_12_8_1"/>
<dbReference type="EMBL" id="FQ790278">
    <property type="protein sequence ID" value="CCD45421.1"/>
    <property type="molecule type" value="Genomic_DNA"/>
</dbReference>
<evidence type="ECO:0000256" key="6">
    <source>
        <dbReference type="SAM" id="MobiDB-lite"/>
    </source>
</evidence>
<feature type="transmembrane region" description="Helical" evidence="7">
    <location>
        <begin position="199"/>
        <end position="221"/>
    </location>
</feature>
<feature type="transmembrane region" description="Helical" evidence="7">
    <location>
        <begin position="66"/>
        <end position="85"/>
    </location>
</feature>
<dbReference type="Pfam" id="PF20684">
    <property type="entry name" value="Fung_rhodopsin"/>
    <property type="match status" value="1"/>
</dbReference>
<evidence type="ECO:0000256" key="5">
    <source>
        <dbReference type="ARBA" id="ARBA00038359"/>
    </source>
</evidence>